<evidence type="ECO:0000259" key="4">
    <source>
        <dbReference type="SMART" id="SM00479"/>
    </source>
</evidence>
<dbReference type="GO" id="GO:0003676">
    <property type="term" value="F:nucleic acid binding"/>
    <property type="evidence" value="ECO:0007669"/>
    <property type="project" value="InterPro"/>
</dbReference>
<keyword evidence="3" id="KW-0269">Exonuclease</keyword>
<evidence type="ECO:0000256" key="2">
    <source>
        <dbReference type="ARBA" id="ARBA00022801"/>
    </source>
</evidence>
<dbReference type="PANTHER" id="PTHR30231">
    <property type="entry name" value="DNA POLYMERASE III SUBUNIT EPSILON"/>
    <property type="match status" value="1"/>
</dbReference>
<dbReference type="GO" id="GO:0008408">
    <property type="term" value="F:3'-5' exonuclease activity"/>
    <property type="evidence" value="ECO:0007669"/>
    <property type="project" value="TreeGrafter"/>
</dbReference>
<dbReference type="SUPFAM" id="SSF53098">
    <property type="entry name" value="Ribonuclease H-like"/>
    <property type="match status" value="1"/>
</dbReference>
<proteinExistence type="predicted"/>
<organism evidence="5">
    <name type="scientific">viral metagenome</name>
    <dbReference type="NCBI Taxonomy" id="1070528"/>
    <lineage>
        <taxon>unclassified sequences</taxon>
        <taxon>metagenomes</taxon>
        <taxon>organismal metagenomes</taxon>
    </lineage>
</organism>
<name>A0A6C0ELQ4_9ZZZZ</name>
<dbReference type="Gene3D" id="3.30.420.10">
    <property type="entry name" value="Ribonuclease H-like superfamily/Ribonuclease H"/>
    <property type="match status" value="1"/>
</dbReference>
<dbReference type="EMBL" id="MN738875">
    <property type="protein sequence ID" value="QHT29260.1"/>
    <property type="molecule type" value="Genomic_DNA"/>
</dbReference>
<dbReference type="Pfam" id="PF00929">
    <property type="entry name" value="RNase_T"/>
    <property type="match status" value="1"/>
</dbReference>
<accession>A0A6C0ELQ4</accession>
<keyword evidence="2" id="KW-0378">Hydrolase</keyword>
<dbReference type="FunFam" id="3.30.420.10:FF:000045">
    <property type="entry name" value="3'-5' exonuclease DinG"/>
    <property type="match status" value="1"/>
</dbReference>
<feature type="domain" description="Exonuclease" evidence="4">
    <location>
        <begin position="14"/>
        <end position="185"/>
    </location>
</feature>
<reference evidence="5" key="1">
    <citation type="journal article" date="2020" name="Nature">
        <title>Giant virus diversity and host interactions through global metagenomics.</title>
        <authorList>
            <person name="Schulz F."/>
            <person name="Roux S."/>
            <person name="Paez-Espino D."/>
            <person name="Jungbluth S."/>
            <person name="Walsh D.A."/>
            <person name="Denef V.J."/>
            <person name="McMahon K.D."/>
            <person name="Konstantinidis K.T."/>
            <person name="Eloe-Fadrosh E.A."/>
            <person name="Kyrpides N.C."/>
            <person name="Woyke T."/>
        </authorList>
    </citation>
    <scope>NUCLEOTIDE SEQUENCE</scope>
    <source>
        <strain evidence="5">GVMAG-M-3300001351-8</strain>
    </source>
</reference>
<sequence>MLTRNQLKKHKGIRYIIYDFETSGLNPYNDDIIEIGAIDNYGNTFNVLLKTKKKLSNKITELTGITDNLLEKEGVEPIAGIKLFNDYINSGLSTKNNLYMIAHNNDAFDKLFLKFTFDKYRFKLPVLHFIDSYRMAQLILPELNYYSLKSLSKYFNIELEQDHRALSDCVMLKQVFNVLLTVFKQKYGTKELNTVAKKIRNPF</sequence>
<dbReference type="CDD" id="cd06127">
    <property type="entry name" value="DEDDh"/>
    <property type="match status" value="1"/>
</dbReference>
<dbReference type="InterPro" id="IPR012337">
    <property type="entry name" value="RNaseH-like_sf"/>
</dbReference>
<evidence type="ECO:0000313" key="5">
    <source>
        <dbReference type="EMBL" id="QHT29260.1"/>
    </source>
</evidence>
<dbReference type="InterPro" id="IPR013520">
    <property type="entry name" value="Ribonucl_H"/>
</dbReference>
<protein>
    <recommendedName>
        <fullName evidence="4">Exonuclease domain-containing protein</fullName>
    </recommendedName>
</protein>
<dbReference type="PANTHER" id="PTHR30231:SF4">
    <property type="entry name" value="PROTEIN NEN2"/>
    <property type="match status" value="1"/>
</dbReference>
<evidence type="ECO:0000256" key="1">
    <source>
        <dbReference type="ARBA" id="ARBA00022722"/>
    </source>
</evidence>
<dbReference type="SMART" id="SM00479">
    <property type="entry name" value="EXOIII"/>
    <property type="match status" value="1"/>
</dbReference>
<evidence type="ECO:0000256" key="3">
    <source>
        <dbReference type="ARBA" id="ARBA00022839"/>
    </source>
</evidence>
<dbReference type="InterPro" id="IPR036397">
    <property type="entry name" value="RNaseH_sf"/>
</dbReference>
<keyword evidence="1" id="KW-0540">Nuclease</keyword>
<dbReference type="AlphaFoldDB" id="A0A6C0ELQ4"/>